<dbReference type="SUPFAM" id="SSF53335">
    <property type="entry name" value="S-adenosyl-L-methionine-dependent methyltransferases"/>
    <property type="match status" value="1"/>
</dbReference>
<comment type="caution">
    <text evidence="3">The sequence shown here is derived from an EMBL/GenBank/DDBJ whole genome shotgun (WGS) entry which is preliminary data.</text>
</comment>
<name>A0AAU9KPN4_9STRA</name>
<dbReference type="PANTHER" id="PTHR39290">
    <property type="entry name" value="C3H1-TYPE DOMAIN-CONTAINING PROTEIN-RELATED"/>
    <property type="match status" value="1"/>
</dbReference>
<dbReference type="InterPro" id="IPR029063">
    <property type="entry name" value="SAM-dependent_MTases_sf"/>
</dbReference>
<evidence type="ECO:0000256" key="1">
    <source>
        <dbReference type="SAM" id="Coils"/>
    </source>
</evidence>
<organism evidence="3 4">
    <name type="scientific">Peronospora belbahrii</name>
    <dbReference type="NCBI Taxonomy" id="622444"/>
    <lineage>
        <taxon>Eukaryota</taxon>
        <taxon>Sar</taxon>
        <taxon>Stramenopiles</taxon>
        <taxon>Oomycota</taxon>
        <taxon>Peronosporomycetes</taxon>
        <taxon>Peronosporales</taxon>
        <taxon>Peronosporaceae</taxon>
        <taxon>Peronospora</taxon>
    </lineage>
</organism>
<keyword evidence="1" id="KW-0175">Coiled coil</keyword>
<feature type="region of interest" description="Disordered" evidence="2">
    <location>
        <begin position="760"/>
        <end position="794"/>
    </location>
</feature>
<accession>A0AAU9KPN4</accession>
<proteinExistence type="predicted"/>
<dbReference type="AlphaFoldDB" id="A0AAU9KPN4"/>
<feature type="region of interest" description="Disordered" evidence="2">
    <location>
        <begin position="431"/>
        <end position="466"/>
    </location>
</feature>
<protein>
    <recommendedName>
        <fullName evidence="5">MYND-type domain-containing protein</fullName>
    </recommendedName>
</protein>
<evidence type="ECO:0000313" key="4">
    <source>
        <dbReference type="Proteomes" id="UP001160483"/>
    </source>
</evidence>
<evidence type="ECO:0000313" key="3">
    <source>
        <dbReference type="EMBL" id="CAH0474359.1"/>
    </source>
</evidence>
<evidence type="ECO:0000256" key="2">
    <source>
        <dbReference type="SAM" id="MobiDB-lite"/>
    </source>
</evidence>
<gene>
    <name evidence="3" type="ORF">PBS003_LOCUS1215</name>
</gene>
<evidence type="ECO:0008006" key="5">
    <source>
        <dbReference type="Google" id="ProtNLM"/>
    </source>
</evidence>
<reference evidence="3" key="1">
    <citation type="submission" date="2021-11" db="EMBL/GenBank/DDBJ databases">
        <authorList>
            <person name="Islam A."/>
            <person name="Islam S."/>
            <person name="Flora M.S."/>
            <person name="Rahman M."/>
            <person name="Ziaur R.M."/>
            <person name="Epstein J.H."/>
            <person name="Hassan M."/>
            <person name="Klassen M."/>
            <person name="Woodard K."/>
            <person name="Webb A."/>
            <person name="Webby R.J."/>
            <person name="El Zowalaty M.E."/>
        </authorList>
    </citation>
    <scope>NUCLEOTIDE SEQUENCE</scope>
    <source>
        <strain evidence="3">Pbs3</strain>
    </source>
</reference>
<feature type="coiled-coil region" evidence="1">
    <location>
        <begin position="262"/>
        <end position="289"/>
    </location>
</feature>
<dbReference type="PANTHER" id="PTHR39290:SF6">
    <property type="entry name" value="S-ADENOSYL-L-METHIONINE-DEPENDENT METHYLTRANSFERASES SUPERFAMILY PROTEIN"/>
    <property type="match status" value="1"/>
</dbReference>
<dbReference type="Proteomes" id="UP001160483">
    <property type="component" value="Unassembled WGS sequence"/>
</dbReference>
<sequence>MVVVQFNSGNIMVKKSKMTNSRKRKAGHLSFQANEIAFIEDEMAALAAEYGLDVDVDVATRVQQRKQTKKTRRRQVFDRLTSIQTVSEHSLNPALARFKLLDCITTNGNVSKDEMDAHELVLKRLALVLPDTCALRACNVPGCSCSNGSKSLGLKESIDDIEKHRTDVIENAHCLRCQHGVLQHCIVLREDVDDAAAIPSGGQRLLQMLYQIIRLGRIGASVLQSLVWTTSAVKRLEIVLLHFKRQFSTGGTQNGQKSVKELHHERQLVSDLQTQLRKAQQAMETASRDCLAIALACVYDRMYFHIYYASLVLYGRACGAVPPPEVFLKDLDQFTPDSMCQLEIFVNRELSGSDVPARLIQSLALPVATSTSPDELERERRRAAQHERDNPLLAIYHSRLREGVRLFYKEGVGMNGEMDAVVAAPKGNGLAASKRIKSSKKPQKKHYRRERNNSSRTGGEAEGTSSSALVEMPSYPLLMEWRNNCRDWCCHLYAYATPTHEALDVMAKYTPIVEVGAGTGYWSSLLQRAAVDVVAYDKAPPSAEGVEQNAYHGRVPPFCSVGRGGPEVLSQKDMAGRNLFLCYPPPDDAMAVRSVQLFQGDVILHVGEWQGDTGDSRFERELQRRFVLVEDITLPNWGNSAYGLTVWRRKSKDIKPIAWHAMSCFHCDKTLAVAVAEGEPLRQCVVCKTNVYCSSTCAQQDAIGHAAEHAARLVFLKDPTSSTAYDRMFKSDAFYRELREPNLDDAVVATKSNWNALVKSKSAAQDNETDPSEESCDEDVEEKENDLDDQTQPTKTTTKAAFAFNFGCCVGKTTAFTWRYKMLTSLEYIRTISLCSISWLLQPSSQQLTSKNTSAFLHDSIL</sequence>
<feature type="compositionally biased region" description="Basic residues" evidence="2">
    <location>
        <begin position="434"/>
        <end position="449"/>
    </location>
</feature>
<dbReference type="EMBL" id="CAKKTJ010000104">
    <property type="protein sequence ID" value="CAH0474359.1"/>
    <property type="molecule type" value="Genomic_DNA"/>
</dbReference>
<feature type="compositionally biased region" description="Acidic residues" evidence="2">
    <location>
        <begin position="767"/>
        <end position="789"/>
    </location>
</feature>